<feature type="non-terminal residue" evidence="7">
    <location>
        <position position="1"/>
    </location>
</feature>
<reference evidence="7" key="1">
    <citation type="submission" date="2016-01" db="EMBL/GenBank/DDBJ databases">
        <title>Reference transcriptome for the parasite Schistocephalus solidus: insights into the molecular evolution of parasitism.</title>
        <authorList>
            <person name="Hebert F.O."/>
            <person name="Grambauer S."/>
            <person name="Barber I."/>
            <person name="Landry C.R."/>
            <person name="Aubin-Horth N."/>
        </authorList>
    </citation>
    <scope>NUCLEOTIDE SEQUENCE</scope>
</reference>
<dbReference type="AlphaFoldDB" id="A0A0X3Q1J5"/>
<dbReference type="GO" id="GO:0042555">
    <property type="term" value="C:MCM complex"/>
    <property type="evidence" value="ECO:0007669"/>
    <property type="project" value="TreeGrafter"/>
</dbReference>
<dbReference type="PRINTS" id="PR01657">
    <property type="entry name" value="MCMFAMILY"/>
</dbReference>
<dbReference type="GO" id="GO:0000724">
    <property type="term" value="P:double-strand break repair via homologous recombination"/>
    <property type="evidence" value="ECO:0007669"/>
    <property type="project" value="TreeGrafter"/>
</dbReference>
<dbReference type="SMART" id="SM00382">
    <property type="entry name" value="AAA"/>
    <property type="match status" value="1"/>
</dbReference>
<dbReference type="InterPro" id="IPR027417">
    <property type="entry name" value="P-loop_NTPase"/>
</dbReference>
<sequence>NAGLMDAVKQHFAPQKPDFLHSLRCLVRVASLPLIPEIYRTEIPYSNQVGRFFALQCTVTRVGPVQVVQLQRTYSCQKCAFIFTVQADFAEYFALRQPTRCPNTLENCPSNSFYPLKQTEYHLENYQEIRVNEQFSCLSVGKMPRSICACLNNDLVDTVRPGDDIILNGVLTHRWRIARPGAACEIELVVMANYIENRSEMKYRGETVGGLSRDVRKCFLDYWTGVDSFTTALDLRNELLKVLCPEIHGLFLVKLSLALLLVGAPPCLEKDDHKSKEPNEGRASETAVLERFRVRGSLHLLLVGEPGTAKSALLRAACRLSGRAILTAATGTTAAGLTAAAVRDSSGWALEAGALVLADGGLCAIDEFSSLRGADRAAVLEAMEQQTVSLAKAGLLARLNCRCSVVAAATASTSDELGLPTPLLSRFDLVWRLSDPTRSEAWDSSVADFILGLPSENEPRPMRCRVHWSTDLLRVYIAWVRSEFRPTLSSESAVLLQRYYELRRRTLRDLCGADEEQALAGRTTLRLLESLVRLSQAHARLMARHSTLVEDSVIAVWLMECSFQSIFGSSASSIIFEGGAVGPEDVVKCTGMDNSFEEVRRIILLKLGLSANDLESSADDHGGRVDVVTRLPENEDISTTVPPLDASLGNVIAGPPVFSSTQLHDLTNIDFSPIPLSPETTTSYILAHKKPLEASNTATNNTRVGISAADFDLGNLVSSFLDDIETNICPSPVKTAFRSAENSSNQHAQITLHDKPFDRVRTRKLAENSTSKFEPRIHTPPSITSHKDIEKETLRKDIEKESCRRLGVPSSFPEVSFIPDRQPSSSGQPTATKITVAVSNDQSDSQTSRDSLRTGLVQSGEDEALTARVRHKLSSFQFQPKEDDNPQPHKASRTERSTANPQLKLDDDMTLGPLRIPSKNNAISTASAWLSIRQSPIRKSVGFDQLLSDEWSLSNMNFDMDF</sequence>
<dbReference type="Gene3D" id="3.40.50.300">
    <property type="entry name" value="P-loop containing nucleotide triphosphate hydrolases"/>
    <property type="match status" value="1"/>
</dbReference>
<feature type="region of interest" description="Disordered" evidence="5">
    <location>
        <begin position="878"/>
        <end position="905"/>
    </location>
</feature>
<dbReference type="InterPro" id="IPR031327">
    <property type="entry name" value="MCM"/>
</dbReference>
<dbReference type="GO" id="GO:0005634">
    <property type="term" value="C:nucleus"/>
    <property type="evidence" value="ECO:0007669"/>
    <property type="project" value="UniProtKB-SubCell"/>
</dbReference>
<dbReference type="PANTHER" id="PTHR11630">
    <property type="entry name" value="DNA REPLICATION LICENSING FACTOR MCM FAMILY MEMBER"/>
    <property type="match status" value="1"/>
</dbReference>
<evidence type="ECO:0000256" key="5">
    <source>
        <dbReference type="SAM" id="MobiDB-lite"/>
    </source>
</evidence>
<dbReference type="Pfam" id="PF00493">
    <property type="entry name" value="MCM"/>
    <property type="match status" value="1"/>
</dbReference>
<evidence type="ECO:0000256" key="2">
    <source>
        <dbReference type="ARBA" id="ARBA00022840"/>
    </source>
</evidence>
<dbReference type="InterPro" id="IPR033762">
    <property type="entry name" value="MCM_OB"/>
</dbReference>
<dbReference type="Gene3D" id="2.20.28.10">
    <property type="match status" value="1"/>
</dbReference>
<comment type="similarity">
    <text evidence="4">Belongs to the MCM family.</text>
</comment>
<gene>
    <name evidence="7" type="ORF">TR165147</name>
</gene>
<keyword evidence="1 4" id="KW-0547">Nucleotide-binding</keyword>
<dbReference type="InterPro" id="IPR041562">
    <property type="entry name" value="MCM_lid"/>
</dbReference>
<dbReference type="SMART" id="SM00350">
    <property type="entry name" value="MCM"/>
    <property type="match status" value="1"/>
</dbReference>
<accession>A0A0X3Q1J5</accession>
<dbReference type="SUPFAM" id="SSF50249">
    <property type="entry name" value="Nucleic acid-binding proteins"/>
    <property type="match status" value="1"/>
</dbReference>
<dbReference type="InterPro" id="IPR012340">
    <property type="entry name" value="NA-bd_OB-fold"/>
</dbReference>
<dbReference type="PROSITE" id="PS50051">
    <property type="entry name" value="MCM_2"/>
    <property type="match status" value="1"/>
</dbReference>
<feature type="region of interest" description="Disordered" evidence="5">
    <location>
        <begin position="809"/>
        <end position="859"/>
    </location>
</feature>
<evidence type="ECO:0000256" key="4">
    <source>
        <dbReference type="RuleBase" id="RU004070"/>
    </source>
</evidence>
<dbReference type="InterPro" id="IPR003593">
    <property type="entry name" value="AAA+_ATPase"/>
</dbReference>
<dbReference type="EMBL" id="GEEE01005356">
    <property type="protein sequence ID" value="JAP57869.1"/>
    <property type="molecule type" value="Transcribed_RNA"/>
</dbReference>
<protein>
    <recommendedName>
        <fullName evidence="6">MCM C-terminal AAA(+) ATPase domain-containing protein</fullName>
    </recommendedName>
</protein>
<dbReference type="SUPFAM" id="SSF52540">
    <property type="entry name" value="P-loop containing nucleoside triphosphate hydrolases"/>
    <property type="match status" value="1"/>
</dbReference>
<dbReference type="Pfam" id="PF17855">
    <property type="entry name" value="MCM_lid"/>
    <property type="match status" value="1"/>
</dbReference>
<dbReference type="GO" id="GO:0016787">
    <property type="term" value="F:hydrolase activity"/>
    <property type="evidence" value="ECO:0007669"/>
    <property type="project" value="UniProtKB-KW"/>
</dbReference>
<keyword evidence="3 4" id="KW-0238">DNA-binding</keyword>
<proteinExistence type="inferred from homology"/>
<dbReference type="GO" id="GO:0003697">
    <property type="term" value="F:single-stranded DNA binding"/>
    <property type="evidence" value="ECO:0007669"/>
    <property type="project" value="TreeGrafter"/>
</dbReference>
<keyword evidence="2 4" id="KW-0067">ATP-binding</keyword>
<evidence type="ECO:0000259" key="6">
    <source>
        <dbReference type="PROSITE" id="PS50051"/>
    </source>
</evidence>
<feature type="compositionally biased region" description="Polar residues" evidence="5">
    <location>
        <begin position="822"/>
        <end position="849"/>
    </location>
</feature>
<dbReference type="GO" id="GO:0005524">
    <property type="term" value="F:ATP binding"/>
    <property type="evidence" value="ECO:0007669"/>
    <property type="project" value="UniProtKB-KW"/>
</dbReference>
<organism evidence="7">
    <name type="scientific">Schistocephalus solidus</name>
    <name type="common">Tapeworm</name>
    <dbReference type="NCBI Taxonomy" id="70667"/>
    <lineage>
        <taxon>Eukaryota</taxon>
        <taxon>Metazoa</taxon>
        <taxon>Spiralia</taxon>
        <taxon>Lophotrochozoa</taxon>
        <taxon>Platyhelminthes</taxon>
        <taxon>Cestoda</taxon>
        <taxon>Eucestoda</taxon>
        <taxon>Diphyllobothriidea</taxon>
        <taxon>Diphyllobothriidae</taxon>
        <taxon>Schistocephalus</taxon>
    </lineage>
</organism>
<dbReference type="Gene3D" id="2.40.50.140">
    <property type="entry name" value="Nucleic acid-binding proteins"/>
    <property type="match status" value="1"/>
</dbReference>
<evidence type="ECO:0000313" key="7">
    <source>
        <dbReference type="EMBL" id="JAP57869.1"/>
    </source>
</evidence>
<dbReference type="GO" id="GO:0017116">
    <property type="term" value="F:single-stranded DNA helicase activity"/>
    <property type="evidence" value="ECO:0007669"/>
    <property type="project" value="TreeGrafter"/>
</dbReference>
<dbReference type="Pfam" id="PF17207">
    <property type="entry name" value="MCM_OB"/>
    <property type="match status" value="1"/>
</dbReference>
<evidence type="ECO:0000256" key="3">
    <source>
        <dbReference type="ARBA" id="ARBA00023125"/>
    </source>
</evidence>
<feature type="domain" description="MCM C-terminal AAA(+) ATPase" evidence="6">
    <location>
        <begin position="235"/>
        <end position="435"/>
    </location>
</feature>
<feature type="compositionally biased region" description="Basic and acidic residues" evidence="5">
    <location>
        <begin position="880"/>
        <end position="896"/>
    </location>
</feature>
<evidence type="ECO:0000256" key="1">
    <source>
        <dbReference type="ARBA" id="ARBA00022741"/>
    </source>
</evidence>
<dbReference type="InterPro" id="IPR001208">
    <property type="entry name" value="MCM_dom"/>
</dbReference>
<name>A0A0X3Q1J5_SCHSO</name>
<dbReference type="PANTHER" id="PTHR11630:SF48">
    <property type="entry name" value="DNA HELICASE MCM9"/>
    <property type="match status" value="1"/>
</dbReference>